<organism evidence="2 3">
    <name type="scientific">Macrolepiota fuliginosa MF-IS2</name>
    <dbReference type="NCBI Taxonomy" id="1400762"/>
    <lineage>
        <taxon>Eukaryota</taxon>
        <taxon>Fungi</taxon>
        <taxon>Dikarya</taxon>
        <taxon>Basidiomycota</taxon>
        <taxon>Agaricomycotina</taxon>
        <taxon>Agaricomycetes</taxon>
        <taxon>Agaricomycetidae</taxon>
        <taxon>Agaricales</taxon>
        <taxon>Agaricineae</taxon>
        <taxon>Agaricaceae</taxon>
        <taxon>Macrolepiota</taxon>
    </lineage>
</organism>
<feature type="region of interest" description="Disordered" evidence="1">
    <location>
        <begin position="15"/>
        <end position="74"/>
    </location>
</feature>
<dbReference type="AlphaFoldDB" id="A0A9P6C0X7"/>
<gene>
    <name evidence="2" type="ORF">P691DRAFT_801724</name>
</gene>
<protein>
    <submittedName>
        <fullName evidence="2">Uncharacterized protein</fullName>
    </submittedName>
</protein>
<evidence type="ECO:0000313" key="3">
    <source>
        <dbReference type="Proteomes" id="UP000807342"/>
    </source>
</evidence>
<evidence type="ECO:0000256" key="1">
    <source>
        <dbReference type="SAM" id="MobiDB-lite"/>
    </source>
</evidence>
<sequence>MGALTFWRRKVRLKDDSSTKFEDTPADSVPTAAPEVVKKSKDEPSNLRQNRCSTNVDKRLEPSGSATESNSGAGFFSSASNVAVNQPIMIDQSHITYINNTLIQSKPAPEIPQQEMAKDTDADAYAQWDESYDSDSYSDWYPLEGSRSAHSRSRSRSQSLSRPRFMRSRSQSHCQSTFPRPSDTIVRGRSHNKPKSSHTDKGYSYSSRSRSRTPSPRKRSIYRSRSKASSSYYGDQCRSPTIKSARSRSFLIPDDDKGTGPRVNGRLGKRARSSSSEDIPTIRARKFSKRAGQAADYEDETPLLLKAASSCLHALIAAVDEFPDTRTKAEFVRQSVAWANEFVRDDERRVQFMASNITEIIDACGAQLHGDFEAELNEDHPAKLGFRSGFLFKVIGDMKRDLPAVTCKGLCAAASSPCICKYLIILFIAFMIWSHKVEKACIEIL</sequence>
<evidence type="ECO:0000313" key="2">
    <source>
        <dbReference type="EMBL" id="KAF9447846.1"/>
    </source>
</evidence>
<keyword evidence="3" id="KW-1185">Reference proteome</keyword>
<feature type="compositionally biased region" description="Basic residues" evidence="1">
    <location>
        <begin position="209"/>
        <end position="226"/>
    </location>
</feature>
<name>A0A9P6C0X7_9AGAR</name>
<reference evidence="2" key="1">
    <citation type="submission" date="2020-11" db="EMBL/GenBank/DDBJ databases">
        <authorList>
            <consortium name="DOE Joint Genome Institute"/>
            <person name="Ahrendt S."/>
            <person name="Riley R."/>
            <person name="Andreopoulos W."/>
            <person name="Labutti K."/>
            <person name="Pangilinan J."/>
            <person name="Ruiz-Duenas F.J."/>
            <person name="Barrasa J.M."/>
            <person name="Sanchez-Garcia M."/>
            <person name="Camarero S."/>
            <person name="Miyauchi S."/>
            <person name="Serrano A."/>
            <person name="Linde D."/>
            <person name="Babiker R."/>
            <person name="Drula E."/>
            <person name="Ayuso-Fernandez I."/>
            <person name="Pacheco R."/>
            <person name="Padilla G."/>
            <person name="Ferreira P."/>
            <person name="Barriuso J."/>
            <person name="Kellner H."/>
            <person name="Castanera R."/>
            <person name="Alfaro M."/>
            <person name="Ramirez L."/>
            <person name="Pisabarro A.G."/>
            <person name="Kuo A."/>
            <person name="Tritt A."/>
            <person name="Lipzen A."/>
            <person name="He G."/>
            <person name="Yan M."/>
            <person name="Ng V."/>
            <person name="Cullen D."/>
            <person name="Martin F."/>
            <person name="Rosso M.-N."/>
            <person name="Henrissat B."/>
            <person name="Hibbett D."/>
            <person name="Martinez A.T."/>
            <person name="Grigoriev I.V."/>
        </authorList>
    </citation>
    <scope>NUCLEOTIDE SEQUENCE</scope>
    <source>
        <strain evidence="2">MF-IS2</strain>
    </source>
</reference>
<dbReference type="Proteomes" id="UP000807342">
    <property type="component" value="Unassembled WGS sequence"/>
</dbReference>
<feature type="compositionally biased region" description="Basic and acidic residues" evidence="1">
    <location>
        <begin position="36"/>
        <end position="45"/>
    </location>
</feature>
<comment type="caution">
    <text evidence="2">The sequence shown here is derived from an EMBL/GenBank/DDBJ whole genome shotgun (WGS) entry which is preliminary data.</text>
</comment>
<proteinExistence type="predicted"/>
<feature type="compositionally biased region" description="Polar residues" evidence="1">
    <location>
        <begin position="168"/>
        <end position="179"/>
    </location>
</feature>
<dbReference type="EMBL" id="MU151183">
    <property type="protein sequence ID" value="KAF9447846.1"/>
    <property type="molecule type" value="Genomic_DNA"/>
</dbReference>
<feature type="compositionally biased region" description="Polar residues" evidence="1">
    <location>
        <begin position="46"/>
        <end position="55"/>
    </location>
</feature>
<dbReference type="OrthoDB" id="3257342at2759"/>
<accession>A0A9P6C0X7</accession>
<feature type="region of interest" description="Disordered" evidence="1">
    <location>
        <begin position="144"/>
        <end position="278"/>
    </location>
</feature>